<dbReference type="AlphaFoldDB" id="A0A8S1JRQ0"/>
<evidence type="ECO:0000313" key="2">
    <source>
        <dbReference type="Proteomes" id="UP000688137"/>
    </source>
</evidence>
<accession>A0A8S1JRQ0</accession>
<protein>
    <submittedName>
        <fullName evidence="1">Uncharacterized protein</fullName>
    </submittedName>
</protein>
<dbReference type="EMBL" id="CAJJDM010000004">
    <property type="protein sequence ID" value="CAD8044715.1"/>
    <property type="molecule type" value="Genomic_DNA"/>
</dbReference>
<dbReference type="Proteomes" id="UP000688137">
    <property type="component" value="Unassembled WGS sequence"/>
</dbReference>
<dbReference type="OMA" id="LIVKFEP"/>
<evidence type="ECO:0000313" key="1">
    <source>
        <dbReference type="EMBL" id="CAD8044715.1"/>
    </source>
</evidence>
<proteinExistence type="predicted"/>
<keyword evidence="2" id="KW-1185">Reference proteome</keyword>
<comment type="caution">
    <text evidence="1">The sequence shown here is derived from an EMBL/GenBank/DDBJ whole genome shotgun (WGS) entry which is preliminary data.</text>
</comment>
<sequence length="933" mass="111884">MDLNDQQKGLVIQNQYFLPIKFKNQEQNIKVTSEIENLYKYFLKVKIKQFKPKIIILGLEIDNSFEIDSYYLQKIIYQLNKISQNQLIILPIRKSTNQEQYWQTLVQCINAINTYNKTKKNHIQDNNRMRAQNQLAYIEYMSKTNKEKEFYKKQFKSLNLLQKFEESTEKKQNNQEIFKFPIINSKNVIEYVILENSENGQQIYIDSETKYYVSYFQENTENKLTISVIKNQSLYLGEINLQEIEIKNVNQKKIILEEIVIFQDNPNSSFLLDQQKFYQITLDINKMNQFVGTVIIYNFQQNQNKIDKFSVQNNTEIQGHIKGFTIIKHSDTSFSLLSGCMDGELYQQIGIKLDLVEQNSLKINQYQKQNNKLPKGYDYPLIVKFEPNNQQTNNSNKYLYFESQTKYQVQPFSPEIHQIIFSYNQQNITCKSEILTNITNIQLFKKYSKLFRSDKINLKYSKCTSNIIVIDLLVFEKSFERNYLKDFNDNNKDIVLSKQPLQNYLHFQCCYQIKSFQTQLKFNLNINSILLKTNNETLNQRCLYNNWLEDQNFQHIFLFNTSQHIYLLYYLKDKSGQYYKKKFTFYCDENPKDFIPYDEIMINDFYNNVIWIVRQYYDRNYPYLVIYNCHWMRLQGIKDDDVNILVKVKIDIIFELNINSQQFNLIGLEVRKTDNMLLICSSTFICQIPIQKIRNYICNQKQIQKQMIEENSLYQIFYTQLPICHNSQTILMNLNDTTIAFFYQYCTINCLDEQQGFYQIEIKAQIWSQKKQLDQNIENCLILSNSNDNMNYYNQDEIQDDKALIKQSFNYEAENTLILAKLISIEFKGQFFQYLIFFEQEFSQFQVIEYYFTSKCNSIIKKRIIDLQQSQGTIQFLKSMSTNKYETLILYENSTQLIQSECTQDIFLNEETEQDFGQQKVHNYFDKQEYLLN</sequence>
<name>A0A8S1JRQ0_PARPR</name>
<organism evidence="1 2">
    <name type="scientific">Paramecium primaurelia</name>
    <dbReference type="NCBI Taxonomy" id="5886"/>
    <lineage>
        <taxon>Eukaryota</taxon>
        <taxon>Sar</taxon>
        <taxon>Alveolata</taxon>
        <taxon>Ciliophora</taxon>
        <taxon>Intramacronucleata</taxon>
        <taxon>Oligohymenophorea</taxon>
        <taxon>Peniculida</taxon>
        <taxon>Parameciidae</taxon>
        <taxon>Paramecium</taxon>
    </lineage>
</organism>
<reference evidence="1" key="1">
    <citation type="submission" date="2021-01" db="EMBL/GenBank/DDBJ databases">
        <authorList>
            <consortium name="Genoscope - CEA"/>
            <person name="William W."/>
        </authorList>
    </citation>
    <scope>NUCLEOTIDE SEQUENCE</scope>
</reference>
<gene>
    <name evidence="1" type="ORF">PPRIM_AZ9-3.1.T0080281</name>
</gene>